<feature type="domain" description="Penicillin-binding protein transpeptidase" evidence="12">
    <location>
        <begin position="269"/>
        <end position="604"/>
    </location>
</feature>
<organism evidence="14 15">
    <name type="scientific">Hymenobacter setariae</name>
    <dbReference type="NCBI Taxonomy" id="2594794"/>
    <lineage>
        <taxon>Bacteria</taxon>
        <taxon>Pseudomonadati</taxon>
        <taxon>Bacteroidota</taxon>
        <taxon>Cytophagia</taxon>
        <taxon>Cytophagales</taxon>
        <taxon>Hymenobacteraceae</taxon>
        <taxon>Hymenobacter</taxon>
    </lineage>
</organism>
<dbReference type="GO" id="GO:0008800">
    <property type="term" value="F:beta-lactamase activity"/>
    <property type="evidence" value="ECO:0007669"/>
    <property type="project" value="UniProtKB-EC"/>
</dbReference>
<accession>A0A558BZA6</accession>
<feature type="domain" description="Penicillin-binding protein dimerisation" evidence="13">
    <location>
        <begin position="42"/>
        <end position="232"/>
    </location>
</feature>
<dbReference type="InterPro" id="IPR005311">
    <property type="entry name" value="PBP_dimer"/>
</dbReference>
<dbReference type="InterPro" id="IPR050515">
    <property type="entry name" value="Beta-lactam/transpept"/>
</dbReference>
<dbReference type="OrthoDB" id="9766847at2"/>
<evidence type="ECO:0000256" key="10">
    <source>
        <dbReference type="SAM" id="MobiDB-lite"/>
    </source>
</evidence>
<keyword evidence="15" id="KW-1185">Reference proteome</keyword>
<evidence type="ECO:0000256" key="1">
    <source>
        <dbReference type="ARBA" id="ARBA00001526"/>
    </source>
</evidence>
<dbReference type="EC" id="3.5.2.6" evidence="4"/>
<dbReference type="Pfam" id="PF03717">
    <property type="entry name" value="PBP_dimer"/>
    <property type="match status" value="1"/>
</dbReference>
<dbReference type="GO" id="GO:0071555">
    <property type="term" value="P:cell wall organization"/>
    <property type="evidence" value="ECO:0007669"/>
    <property type="project" value="TreeGrafter"/>
</dbReference>
<comment type="caution">
    <text evidence="14">The sequence shown here is derived from an EMBL/GenBank/DDBJ whole genome shotgun (WGS) entry which is preliminary data.</text>
</comment>
<evidence type="ECO:0000313" key="15">
    <source>
        <dbReference type="Proteomes" id="UP000317624"/>
    </source>
</evidence>
<keyword evidence="5" id="KW-0645">Protease</keyword>
<comment type="catalytic activity">
    <reaction evidence="1">
        <text>a beta-lactam + H2O = a substituted beta-amino acid</text>
        <dbReference type="Rhea" id="RHEA:20401"/>
        <dbReference type="ChEBI" id="CHEBI:15377"/>
        <dbReference type="ChEBI" id="CHEBI:35627"/>
        <dbReference type="ChEBI" id="CHEBI:140347"/>
        <dbReference type="EC" id="3.5.2.6"/>
    </reaction>
</comment>
<evidence type="ECO:0000256" key="6">
    <source>
        <dbReference type="ARBA" id="ARBA00022729"/>
    </source>
</evidence>
<dbReference type="PANTHER" id="PTHR30627:SF6">
    <property type="entry name" value="BETA-LACTAMASE YBXI-RELATED"/>
    <property type="match status" value="1"/>
</dbReference>
<keyword evidence="14" id="KW-0808">Transferase</keyword>
<keyword evidence="5" id="KW-0121">Carboxypeptidase</keyword>
<evidence type="ECO:0000259" key="12">
    <source>
        <dbReference type="Pfam" id="PF00905"/>
    </source>
</evidence>
<proteinExistence type="inferred from homology"/>
<dbReference type="InterPro" id="IPR036138">
    <property type="entry name" value="PBP_dimer_sf"/>
</dbReference>
<dbReference type="RefSeq" id="WP_144847226.1">
    <property type="nucleotide sequence ID" value="NZ_VMRJ01000002.1"/>
</dbReference>
<evidence type="ECO:0000313" key="14">
    <source>
        <dbReference type="EMBL" id="TVT41850.1"/>
    </source>
</evidence>
<keyword evidence="8" id="KW-0472">Membrane</keyword>
<keyword evidence="9" id="KW-0046">Antibiotic resistance</keyword>
<dbReference type="AlphaFoldDB" id="A0A558BZA6"/>
<keyword evidence="7" id="KW-0378">Hydrolase</keyword>
<evidence type="ECO:0000256" key="9">
    <source>
        <dbReference type="ARBA" id="ARBA00023251"/>
    </source>
</evidence>
<evidence type="ECO:0000256" key="7">
    <source>
        <dbReference type="ARBA" id="ARBA00022801"/>
    </source>
</evidence>
<feature type="signal peptide" evidence="11">
    <location>
        <begin position="1"/>
        <end position="20"/>
    </location>
</feature>
<feature type="chain" id="PRO_5035328842" description="beta-lactamase" evidence="11">
    <location>
        <begin position="21"/>
        <end position="632"/>
    </location>
</feature>
<comment type="subcellular location">
    <subcellularLocation>
        <location evidence="2">Membrane</location>
    </subcellularLocation>
</comment>
<dbReference type="GO" id="GO:0005886">
    <property type="term" value="C:plasma membrane"/>
    <property type="evidence" value="ECO:0007669"/>
    <property type="project" value="TreeGrafter"/>
</dbReference>
<dbReference type="EMBL" id="VMRJ01000002">
    <property type="protein sequence ID" value="TVT41850.1"/>
    <property type="molecule type" value="Genomic_DNA"/>
</dbReference>
<evidence type="ECO:0000256" key="5">
    <source>
        <dbReference type="ARBA" id="ARBA00022645"/>
    </source>
</evidence>
<keyword evidence="6 11" id="KW-0732">Signal</keyword>
<dbReference type="Pfam" id="PF00905">
    <property type="entry name" value="Transpeptidase"/>
    <property type="match status" value="1"/>
</dbReference>
<gene>
    <name evidence="14" type="ORF">FNT36_10540</name>
</gene>
<evidence type="ECO:0000256" key="2">
    <source>
        <dbReference type="ARBA" id="ARBA00004370"/>
    </source>
</evidence>
<dbReference type="Gene3D" id="3.90.1310.10">
    <property type="entry name" value="Penicillin-binding protein 2a (Domain 2)"/>
    <property type="match status" value="1"/>
</dbReference>
<dbReference type="Proteomes" id="UP000317624">
    <property type="component" value="Unassembled WGS sequence"/>
</dbReference>
<name>A0A558BZA6_9BACT</name>
<dbReference type="GO" id="GO:0016740">
    <property type="term" value="F:transferase activity"/>
    <property type="evidence" value="ECO:0007669"/>
    <property type="project" value="UniProtKB-KW"/>
</dbReference>
<dbReference type="PROSITE" id="PS51257">
    <property type="entry name" value="PROKAR_LIPOPROTEIN"/>
    <property type="match status" value="1"/>
</dbReference>
<dbReference type="GO" id="GO:0046677">
    <property type="term" value="P:response to antibiotic"/>
    <property type="evidence" value="ECO:0007669"/>
    <property type="project" value="UniProtKB-KW"/>
</dbReference>
<dbReference type="PANTHER" id="PTHR30627">
    <property type="entry name" value="PEPTIDOGLYCAN D,D-TRANSPEPTIDASE"/>
    <property type="match status" value="1"/>
</dbReference>
<dbReference type="GO" id="GO:0004180">
    <property type="term" value="F:carboxypeptidase activity"/>
    <property type="evidence" value="ECO:0007669"/>
    <property type="project" value="UniProtKB-KW"/>
</dbReference>
<comment type="similarity">
    <text evidence="3">Belongs to the class-D beta-lactamase family.</text>
</comment>
<evidence type="ECO:0000256" key="4">
    <source>
        <dbReference type="ARBA" id="ARBA00012865"/>
    </source>
</evidence>
<evidence type="ECO:0000259" key="13">
    <source>
        <dbReference type="Pfam" id="PF03717"/>
    </source>
</evidence>
<sequence length="632" mass="69253">MFPTRLPTFLALLTTLGGLAACSAPTASAPAEDYYDCREVYEPIRGQLLDRHGEPLVATRAHYTLTLPKLAEFDTVAFNQLMGWPDGALQARVFAARLPAGPPPRRPELVPDSLGNMPPDTAKPKPAPPRVQRWPIELTLTQPEAASLRHHAAEWPGLTVRRRRERTYLTQVAAPVLGYQPAAAAPFLYLAQKLERGRYYRLRNPGIEGYYNTLLTGHRGAYHPRTDGHGRVHGRWAADTIYQAGQDLHLSLDAKLQAYAERLLGERRGYIVALEPSTGEILACVSAPSYDPAVLTAPGRNPERRALLQDRENRPLLNRPAVAASPPGSVFKLVNAAVALQLGAITNDTSFPCDQSLINCVHQHPQARNLTLALKYSCNPYFYQTLRAVVDPRPDSAATLADTVAARHTNLGAWRRYVRSFGLDTLLGVDIAREQPGFLPTPAYYDKARRTKNWTFKSIYSLSIGQGEINLTGLQMANVQAIIANRGWYITPHFVKAIGRTGKPLPRFLEKHRTLVDSANIAALVPGMMAAMQRGGTAELASLADVGITVAGKTGTVQNDEGDDHATFAGFAPANKPKIVVAVYIENAGFGGLSAAPCAALVMEKYLKGHIAPKRKKWENWLRCGNLASQRR</sequence>
<dbReference type="SUPFAM" id="SSF56519">
    <property type="entry name" value="Penicillin binding protein dimerisation domain"/>
    <property type="match status" value="1"/>
</dbReference>
<evidence type="ECO:0000256" key="11">
    <source>
        <dbReference type="SAM" id="SignalP"/>
    </source>
</evidence>
<dbReference type="SUPFAM" id="SSF56601">
    <property type="entry name" value="beta-lactamase/transpeptidase-like"/>
    <property type="match status" value="1"/>
</dbReference>
<dbReference type="GO" id="GO:0008658">
    <property type="term" value="F:penicillin binding"/>
    <property type="evidence" value="ECO:0007669"/>
    <property type="project" value="InterPro"/>
</dbReference>
<protein>
    <recommendedName>
        <fullName evidence="4">beta-lactamase</fullName>
        <ecNumber evidence="4">3.5.2.6</ecNumber>
    </recommendedName>
</protein>
<dbReference type="InterPro" id="IPR001460">
    <property type="entry name" value="PCN-bd_Tpept"/>
</dbReference>
<evidence type="ECO:0000256" key="3">
    <source>
        <dbReference type="ARBA" id="ARBA00007898"/>
    </source>
</evidence>
<feature type="region of interest" description="Disordered" evidence="10">
    <location>
        <begin position="100"/>
        <end position="130"/>
    </location>
</feature>
<dbReference type="InterPro" id="IPR012338">
    <property type="entry name" value="Beta-lactam/transpept-like"/>
</dbReference>
<evidence type="ECO:0000256" key="8">
    <source>
        <dbReference type="ARBA" id="ARBA00023136"/>
    </source>
</evidence>
<reference evidence="14 15" key="1">
    <citation type="submission" date="2019-07" db="EMBL/GenBank/DDBJ databases">
        <title>Hymenobacter sp. straun FUR1 Genome sequencing and assembly.</title>
        <authorList>
            <person name="Chhetri G."/>
        </authorList>
    </citation>
    <scope>NUCLEOTIDE SEQUENCE [LARGE SCALE GENOMIC DNA]</scope>
    <source>
        <strain evidence="14 15">Fur1</strain>
    </source>
</reference>
<dbReference type="Gene3D" id="3.40.710.10">
    <property type="entry name" value="DD-peptidase/beta-lactamase superfamily"/>
    <property type="match status" value="1"/>
</dbReference>